<dbReference type="Pfam" id="PF02518">
    <property type="entry name" value="HATPase_c"/>
    <property type="match status" value="1"/>
</dbReference>
<evidence type="ECO:0000256" key="4">
    <source>
        <dbReference type="ARBA" id="ARBA00022679"/>
    </source>
</evidence>
<keyword evidence="4" id="KW-0808">Transferase</keyword>
<dbReference type="InterPro" id="IPR011712">
    <property type="entry name" value="Sig_transdc_His_kin_sub3_dim/P"/>
</dbReference>
<comment type="catalytic activity">
    <reaction evidence="1">
        <text>ATP + protein L-histidine = ADP + protein N-phospho-L-histidine.</text>
        <dbReference type="EC" id="2.7.13.3"/>
    </reaction>
</comment>
<keyword evidence="6 13" id="KW-0418">Kinase</keyword>
<protein>
    <recommendedName>
        <fullName evidence="2">histidine kinase</fullName>
        <ecNumber evidence="2">2.7.13.3</ecNumber>
    </recommendedName>
</protein>
<dbReference type="EMBL" id="CP108110">
    <property type="protein sequence ID" value="WUQ83914.1"/>
    <property type="molecule type" value="Genomic_DNA"/>
</dbReference>
<keyword evidence="10" id="KW-0472">Membrane</keyword>
<dbReference type="EC" id="2.7.13.3" evidence="2"/>
<dbReference type="InterPro" id="IPR050482">
    <property type="entry name" value="Sensor_HK_TwoCompSys"/>
</dbReference>
<evidence type="ECO:0000256" key="7">
    <source>
        <dbReference type="ARBA" id="ARBA00022840"/>
    </source>
</evidence>
<dbReference type="SUPFAM" id="SSF55874">
    <property type="entry name" value="ATPase domain of HSP90 chaperone/DNA topoisomerase II/histidine kinase"/>
    <property type="match status" value="1"/>
</dbReference>
<evidence type="ECO:0000313" key="13">
    <source>
        <dbReference type="EMBL" id="WUQ83914.1"/>
    </source>
</evidence>
<gene>
    <name evidence="13" type="ORF">OHA16_13635</name>
</gene>
<name>A0ABZ1U0S8_9ACTN</name>
<feature type="transmembrane region" description="Helical" evidence="10">
    <location>
        <begin position="89"/>
        <end position="110"/>
    </location>
</feature>
<dbReference type="InterPro" id="IPR036890">
    <property type="entry name" value="HATPase_C_sf"/>
</dbReference>
<keyword evidence="7" id="KW-0067">ATP-binding</keyword>
<dbReference type="Gene3D" id="1.20.5.1930">
    <property type="match status" value="1"/>
</dbReference>
<organism evidence="13 14">
    <name type="scientific">Kitasatospora purpeofusca</name>
    <dbReference type="NCBI Taxonomy" id="67352"/>
    <lineage>
        <taxon>Bacteria</taxon>
        <taxon>Bacillati</taxon>
        <taxon>Actinomycetota</taxon>
        <taxon>Actinomycetes</taxon>
        <taxon>Kitasatosporales</taxon>
        <taxon>Streptomycetaceae</taxon>
        <taxon>Kitasatospora</taxon>
    </lineage>
</organism>
<dbReference type="Gene3D" id="3.30.565.10">
    <property type="entry name" value="Histidine kinase-like ATPase, C-terminal domain"/>
    <property type="match status" value="1"/>
</dbReference>
<evidence type="ECO:0000256" key="6">
    <source>
        <dbReference type="ARBA" id="ARBA00022777"/>
    </source>
</evidence>
<dbReference type="PANTHER" id="PTHR24421:SF10">
    <property type="entry name" value="NITRATE_NITRITE SENSOR PROTEIN NARQ"/>
    <property type="match status" value="1"/>
</dbReference>
<dbReference type="Pfam" id="PF07730">
    <property type="entry name" value="HisKA_3"/>
    <property type="match status" value="1"/>
</dbReference>
<evidence type="ECO:0000256" key="3">
    <source>
        <dbReference type="ARBA" id="ARBA00022553"/>
    </source>
</evidence>
<evidence type="ECO:0000259" key="11">
    <source>
        <dbReference type="Pfam" id="PF02518"/>
    </source>
</evidence>
<evidence type="ECO:0000256" key="9">
    <source>
        <dbReference type="SAM" id="MobiDB-lite"/>
    </source>
</evidence>
<feature type="transmembrane region" description="Helical" evidence="10">
    <location>
        <begin position="50"/>
        <end position="69"/>
    </location>
</feature>
<feature type="transmembrane region" description="Helical" evidence="10">
    <location>
        <begin position="156"/>
        <end position="174"/>
    </location>
</feature>
<sequence length="407" mass="42837">MSTDHVSTDHDPYPGPPWTRPSWTRLSALLVALVQVVGSTAAAREQTDRAALDAVGYALLLLGPALLLLRDRFPGPVVAGVTAVTIGYLLAGYPYGPVFFSLAVAVYGALARGRRRWAWISLGGGYLVHLASSHLLPHGWQRAPGPGPSWWQEAGAAAWLLLILAGAEIMRSRGEQLAARRLARRQAEENRAAEERLRMARELHDILAHSISVIHLQAGVALELIDEHPDQVRAALTVIKATSKEALGEVRQVLGTLRGPDGQAPRTPAPGLARLPELVTQAGHAGLTVTVDTVGTVRPLPAQVELAAFRIVQEALTNVIRHSAARSATVLMDWSSPAGLLLRVDDPGPAAGGDGGGSGNGLVGMRERAAAFAGELTTGPHGGGFRVRAWLPDPAGSGTASEGKRTG</sequence>
<evidence type="ECO:0000313" key="14">
    <source>
        <dbReference type="Proteomes" id="UP001432222"/>
    </source>
</evidence>
<keyword evidence="10" id="KW-1133">Transmembrane helix</keyword>
<dbReference type="InterPro" id="IPR003594">
    <property type="entry name" value="HATPase_dom"/>
</dbReference>
<reference evidence="13" key="1">
    <citation type="submission" date="2022-10" db="EMBL/GenBank/DDBJ databases">
        <title>The complete genomes of actinobacterial strains from the NBC collection.</title>
        <authorList>
            <person name="Joergensen T.S."/>
            <person name="Alvarez Arevalo M."/>
            <person name="Sterndorff E.B."/>
            <person name="Faurdal D."/>
            <person name="Vuksanovic O."/>
            <person name="Mourched A.-S."/>
            <person name="Charusanti P."/>
            <person name="Shaw S."/>
            <person name="Blin K."/>
            <person name="Weber T."/>
        </authorList>
    </citation>
    <scope>NUCLEOTIDE SEQUENCE</scope>
    <source>
        <strain evidence="13">NBC_00222</strain>
    </source>
</reference>
<feature type="region of interest" description="Disordered" evidence="9">
    <location>
        <begin position="383"/>
        <end position="407"/>
    </location>
</feature>
<dbReference type="CDD" id="cd16917">
    <property type="entry name" value="HATPase_UhpB-NarQ-NarX-like"/>
    <property type="match status" value="1"/>
</dbReference>
<feature type="domain" description="Signal transduction histidine kinase subgroup 3 dimerisation and phosphoacceptor" evidence="12">
    <location>
        <begin position="195"/>
        <end position="261"/>
    </location>
</feature>
<feature type="domain" description="Histidine kinase/HSP90-like ATPase" evidence="11">
    <location>
        <begin position="305"/>
        <end position="394"/>
    </location>
</feature>
<evidence type="ECO:0000256" key="10">
    <source>
        <dbReference type="SAM" id="Phobius"/>
    </source>
</evidence>
<evidence type="ECO:0000256" key="1">
    <source>
        <dbReference type="ARBA" id="ARBA00000085"/>
    </source>
</evidence>
<accession>A0ABZ1U0S8</accession>
<dbReference type="GO" id="GO:0016301">
    <property type="term" value="F:kinase activity"/>
    <property type="evidence" value="ECO:0007669"/>
    <property type="project" value="UniProtKB-KW"/>
</dbReference>
<dbReference type="RefSeq" id="WP_328954846.1">
    <property type="nucleotide sequence ID" value="NZ_CP108110.1"/>
</dbReference>
<keyword evidence="3" id="KW-0597">Phosphoprotein</keyword>
<keyword evidence="8" id="KW-0902">Two-component regulatory system</keyword>
<dbReference type="Proteomes" id="UP001432222">
    <property type="component" value="Chromosome"/>
</dbReference>
<evidence type="ECO:0000256" key="2">
    <source>
        <dbReference type="ARBA" id="ARBA00012438"/>
    </source>
</evidence>
<keyword evidence="10" id="KW-0812">Transmembrane</keyword>
<evidence type="ECO:0000256" key="5">
    <source>
        <dbReference type="ARBA" id="ARBA00022741"/>
    </source>
</evidence>
<keyword evidence="14" id="KW-1185">Reference proteome</keyword>
<proteinExistence type="predicted"/>
<evidence type="ECO:0000256" key="8">
    <source>
        <dbReference type="ARBA" id="ARBA00023012"/>
    </source>
</evidence>
<keyword evidence="5" id="KW-0547">Nucleotide-binding</keyword>
<evidence type="ECO:0000259" key="12">
    <source>
        <dbReference type="Pfam" id="PF07730"/>
    </source>
</evidence>
<feature type="transmembrane region" description="Helical" evidence="10">
    <location>
        <begin position="117"/>
        <end position="136"/>
    </location>
</feature>
<dbReference type="PANTHER" id="PTHR24421">
    <property type="entry name" value="NITRATE/NITRITE SENSOR PROTEIN NARX-RELATED"/>
    <property type="match status" value="1"/>
</dbReference>